<dbReference type="PANTHER" id="PTHR42973">
    <property type="entry name" value="BINDING OXIDOREDUCTASE, PUTATIVE (AFU_ORTHOLOGUE AFUA_1G17690)-RELATED"/>
    <property type="match status" value="1"/>
</dbReference>
<dbReference type="Pfam" id="PF01565">
    <property type="entry name" value="FAD_binding_4"/>
    <property type="match status" value="1"/>
</dbReference>
<evidence type="ECO:0000313" key="9">
    <source>
        <dbReference type="Proteomes" id="UP000000377"/>
    </source>
</evidence>
<sequence>MREQTRRSVLRSAAAVGTGIGISAAGTAGATGAQAAGAAHHRLGQEDTCPPPLGPVRVGSKDQRYYELVRRGTNARYTGSPDQVRIVGSTEHVEEAVRDAVHGGLRVAVRSGGHCFEDFVDNPEIRMIIDMSGMTAVYFDPERNAFAVEAGATLGEVYRRLYLGWGVTIPGGWCPSVGAGGHVQGGGFGTLSRLHGLTVDHLYGVEVVTVDGSGRVRTVVATREDGDPHRDLWWAHTGGGGGNFGVVTRYWFRSPDAGGSDPARLLPNPPRHVLTFSAAWRWEDLDKAAFTRLMENHGAWAEANSDAGSPAAALHSDLLLMPAVLGAPYIMGQVSTESNAERLMRDHLDAISAGTAAYSLTRLRKEVPWLQAALIGTGEGVSRRYTKMKSAYAKKTLSRPQIEAAFSHLTETDPGRVSGVMTLSTYGGKVGDVAPDATAYAHRGTRIKIGYVTVWPSPSDADAYEAGVRNFYRAVYADTGGVPVPNEINDGAYINYPDADLRDPAWNTSDTPWHYLYYKDNYRRLQRVKAQYDPTNAFRHRLSIEPA</sequence>
<dbReference type="Gene3D" id="3.30.465.10">
    <property type="match status" value="1"/>
</dbReference>
<dbReference type="SUPFAM" id="SSF56176">
    <property type="entry name" value="FAD-binding/transporter-associated domain-like"/>
    <property type="match status" value="1"/>
</dbReference>
<dbReference type="InterPro" id="IPR006094">
    <property type="entry name" value="Oxid_FAD_bind_N"/>
</dbReference>
<dbReference type="Pfam" id="PF08031">
    <property type="entry name" value="BBE"/>
    <property type="match status" value="1"/>
</dbReference>
<evidence type="ECO:0000256" key="5">
    <source>
        <dbReference type="ARBA" id="ARBA00023002"/>
    </source>
</evidence>
<dbReference type="GO" id="GO:0071949">
    <property type="term" value="F:FAD binding"/>
    <property type="evidence" value="ECO:0007669"/>
    <property type="project" value="InterPro"/>
</dbReference>
<dbReference type="InterPro" id="IPR016169">
    <property type="entry name" value="FAD-bd_PCMH_sub2"/>
</dbReference>
<feature type="domain" description="FAD-binding PCMH-type" evidence="7">
    <location>
        <begin position="77"/>
        <end position="257"/>
    </location>
</feature>
<keyword evidence="4" id="KW-0274">FAD</keyword>
<evidence type="ECO:0000259" key="7">
    <source>
        <dbReference type="PROSITE" id="PS51387"/>
    </source>
</evidence>
<evidence type="ECO:0000256" key="1">
    <source>
        <dbReference type="ARBA" id="ARBA00001974"/>
    </source>
</evidence>
<accession>D7BRT5</accession>
<keyword evidence="3" id="KW-0285">Flavoprotein</keyword>
<dbReference type="InterPro" id="IPR036318">
    <property type="entry name" value="FAD-bd_PCMH-like_sf"/>
</dbReference>
<comment type="cofactor">
    <cofactor evidence="1">
        <name>FAD</name>
        <dbReference type="ChEBI" id="CHEBI:57692"/>
    </cofactor>
</comment>
<feature type="region of interest" description="Disordered" evidence="6">
    <location>
        <begin position="37"/>
        <end position="56"/>
    </location>
</feature>
<dbReference type="InterPro" id="IPR012951">
    <property type="entry name" value="BBE"/>
</dbReference>
<dbReference type="STRING" id="749414.SBI_04151"/>
<dbReference type="PATRIC" id="fig|749414.3.peg.4293"/>
<proteinExistence type="inferred from homology"/>
<evidence type="ECO:0000256" key="6">
    <source>
        <dbReference type="SAM" id="MobiDB-lite"/>
    </source>
</evidence>
<dbReference type="Gene3D" id="3.40.462.20">
    <property type="match status" value="1"/>
</dbReference>
<protein>
    <submittedName>
        <fullName evidence="8">Berberine/berberine domain-containing protein</fullName>
    </submittedName>
</protein>
<dbReference type="PROSITE" id="PS51387">
    <property type="entry name" value="FAD_PCMH"/>
    <property type="match status" value="1"/>
</dbReference>
<keyword evidence="5" id="KW-0560">Oxidoreductase</keyword>
<dbReference type="GO" id="GO:0016491">
    <property type="term" value="F:oxidoreductase activity"/>
    <property type="evidence" value="ECO:0007669"/>
    <property type="project" value="UniProtKB-KW"/>
</dbReference>
<dbReference type="EMBL" id="CP002047">
    <property type="protein sequence ID" value="ADI07272.1"/>
    <property type="molecule type" value="Genomic_DNA"/>
</dbReference>
<reference evidence="8 9" key="1">
    <citation type="journal article" date="2010" name="J. Bacteriol.">
        <title>Genome sequence of the milbemycin-producing bacterium Streptomyces bingchenggensis.</title>
        <authorList>
            <person name="Wang X.J."/>
            <person name="Yan Y.J."/>
            <person name="Zhang B."/>
            <person name="An J."/>
            <person name="Wang J.J."/>
            <person name="Tian J."/>
            <person name="Jiang L."/>
            <person name="Chen Y.H."/>
            <person name="Huang S.X."/>
            <person name="Yin M."/>
            <person name="Zhang J."/>
            <person name="Gao A.L."/>
            <person name="Liu C.X."/>
            <person name="Zhu Z.X."/>
            <person name="Xiang W.S."/>
        </authorList>
    </citation>
    <scope>NUCLEOTIDE SEQUENCE [LARGE SCALE GENOMIC DNA]</scope>
    <source>
        <strain evidence="8 9">BCW-1</strain>
    </source>
</reference>
<gene>
    <name evidence="8" type="ordered locus">SBI_04151</name>
</gene>
<dbReference type="PROSITE" id="PS51318">
    <property type="entry name" value="TAT"/>
    <property type="match status" value="1"/>
</dbReference>
<dbReference type="InterPro" id="IPR050416">
    <property type="entry name" value="FAD-linked_Oxidoreductase"/>
</dbReference>
<dbReference type="KEGG" id="sbh:SBI_04151"/>
<dbReference type="PANTHER" id="PTHR42973:SF39">
    <property type="entry name" value="FAD-BINDING PCMH-TYPE DOMAIN-CONTAINING PROTEIN"/>
    <property type="match status" value="1"/>
</dbReference>
<dbReference type="InterPro" id="IPR016166">
    <property type="entry name" value="FAD-bd_PCMH"/>
</dbReference>
<dbReference type="eggNOG" id="COG0277">
    <property type="taxonomic scope" value="Bacteria"/>
</dbReference>
<dbReference type="RefSeq" id="WP_014176743.1">
    <property type="nucleotide sequence ID" value="NC_016582.1"/>
</dbReference>
<evidence type="ECO:0000256" key="3">
    <source>
        <dbReference type="ARBA" id="ARBA00022630"/>
    </source>
</evidence>
<comment type="similarity">
    <text evidence="2">Belongs to the oxygen-dependent FAD-linked oxidoreductase family.</text>
</comment>
<evidence type="ECO:0000256" key="2">
    <source>
        <dbReference type="ARBA" id="ARBA00005466"/>
    </source>
</evidence>
<keyword evidence="9" id="KW-1185">Reference proteome</keyword>
<dbReference type="HOGENOM" id="CLU_018354_2_0_11"/>
<organism evidence="8 9">
    <name type="scientific">Streptomyces bingchenggensis (strain BCW-1)</name>
    <dbReference type="NCBI Taxonomy" id="749414"/>
    <lineage>
        <taxon>Bacteria</taxon>
        <taxon>Bacillati</taxon>
        <taxon>Actinomycetota</taxon>
        <taxon>Actinomycetes</taxon>
        <taxon>Kitasatosporales</taxon>
        <taxon>Streptomycetaceae</taxon>
        <taxon>Streptomyces</taxon>
    </lineage>
</organism>
<dbReference type="InterPro" id="IPR006311">
    <property type="entry name" value="TAT_signal"/>
</dbReference>
<evidence type="ECO:0000313" key="8">
    <source>
        <dbReference type="EMBL" id="ADI07272.1"/>
    </source>
</evidence>
<name>D7BRT5_STRBB</name>
<dbReference type="Proteomes" id="UP000000377">
    <property type="component" value="Chromosome"/>
</dbReference>
<evidence type="ECO:0000256" key="4">
    <source>
        <dbReference type="ARBA" id="ARBA00022827"/>
    </source>
</evidence>
<dbReference type="AlphaFoldDB" id="D7BRT5"/>